<comment type="subcellular location">
    <subcellularLocation>
        <location evidence="1 9">Cell membrane</location>
        <topology evidence="1 9">Multi-pass membrane protein</topology>
    </subcellularLocation>
</comment>
<dbReference type="NCBIfam" id="TIGR00796">
    <property type="entry name" value="livcs"/>
    <property type="match status" value="1"/>
</dbReference>
<feature type="transmembrane region" description="Helical" evidence="9">
    <location>
        <begin position="222"/>
        <end position="246"/>
    </location>
</feature>
<sequence>MKKKDILFTGLMLFALFFGAGNLIFPPFLGMEAGRSFWPAIIGFVITGVSLPVLAVIAISFTKGGVASIGSRVHPLFGSIFAVIVYLAIGPFFGIPRGASVAYEMGAQPFLAESGKGSLFIFMAIFFLVVYLLSLNPSKLVDRVGQWLTPALLLSIAALCVAAFFKLDAPLTAPTSKYAESPFITGFIEGYLTMDTIAALAFGIVVITAFADRGVTDQASQVKATITAGVIAGIGLATVYISIGWIGTKMTLTGDYDNGGAILTEAAYMLFGDGGQVLLGTIVALACLTTCIGLTSACAQYFNERWPAISYKNFVRLLIVISFAIANLGLTQIINISGPVLVMIYPFAIVLVLLSFVARFVSHSRGLYVGAITMTAIFSLNDGLTAFGLKIDALYQAISWVPFFSSGLGWVLPAIVGGIVGWMISYFRERK</sequence>
<organism evidence="10 11">
    <name type="scientific">Bacillus kandeliae</name>
    <dbReference type="NCBI Taxonomy" id="3129297"/>
    <lineage>
        <taxon>Bacteria</taxon>
        <taxon>Bacillati</taxon>
        <taxon>Bacillota</taxon>
        <taxon>Bacilli</taxon>
        <taxon>Bacillales</taxon>
        <taxon>Bacillaceae</taxon>
        <taxon>Bacillus</taxon>
    </lineage>
</organism>
<evidence type="ECO:0000256" key="3">
    <source>
        <dbReference type="ARBA" id="ARBA00022448"/>
    </source>
</evidence>
<name>A0ABZ2NAH3_9BACI</name>
<dbReference type="InterPro" id="IPR004685">
    <property type="entry name" value="Brnchd-chn_aa_trnsp_Livcs"/>
</dbReference>
<keyword evidence="3 9" id="KW-0813">Transport</keyword>
<feature type="transmembrane region" description="Helical" evidence="9">
    <location>
        <begin position="147"/>
        <end position="167"/>
    </location>
</feature>
<evidence type="ECO:0000256" key="4">
    <source>
        <dbReference type="ARBA" id="ARBA00022475"/>
    </source>
</evidence>
<comment type="function">
    <text evidence="9">Component of the transport system for branched-chain amino acids.</text>
</comment>
<keyword evidence="7 9" id="KW-1133">Transmembrane helix</keyword>
<comment type="similarity">
    <text evidence="2 9">Belongs to the branched chain amino acid transporter family.</text>
</comment>
<evidence type="ECO:0000256" key="5">
    <source>
        <dbReference type="ARBA" id="ARBA00022692"/>
    </source>
</evidence>
<reference evidence="10 11" key="1">
    <citation type="submission" date="2024-02" db="EMBL/GenBank/DDBJ databases">
        <title>Seven novel Bacillus-like species.</title>
        <authorList>
            <person name="Liu G."/>
        </authorList>
    </citation>
    <scope>NUCLEOTIDE SEQUENCE [LARGE SCALE GENOMIC DNA]</scope>
    <source>
        <strain evidence="10 11">FJAT-52991</strain>
    </source>
</reference>
<feature type="transmembrane region" description="Helical" evidence="9">
    <location>
        <begin position="340"/>
        <end position="360"/>
    </location>
</feature>
<feature type="transmembrane region" description="Helical" evidence="9">
    <location>
        <begin position="187"/>
        <end position="210"/>
    </location>
</feature>
<feature type="transmembrane region" description="Helical" evidence="9">
    <location>
        <begin position="277"/>
        <end position="302"/>
    </location>
</feature>
<keyword evidence="5 9" id="KW-0812">Transmembrane</keyword>
<feature type="transmembrane region" description="Helical" evidence="9">
    <location>
        <begin position="367"/>
        <end position="387"/>
    </location>
</feature>
<feature type="transmembrane region" description="Helical" evidence="9">
    <location>
        <begin position="407"/>
        <end position="427"/>
    </location>
</feature>
<proteinExistence type="inferred from homology"/>
<evidence type="ECO:0000256" key="7">
    <source>
        <dbReference type="ARBA" id="ARBA00022989"/>
    </source>
</evidence>
<evidence type="ECO:0000256" key="8">
    <source>
        <dbReference type="ARBA" id="ARBA00023136"/>
    </source>
</evidence>
<keyword evidence="4" id="KW-1003">Cell membrane</keyword>
<keyword evidence="11" id="KW-1185">Reference proteome</keyword>
<dbReference type="PANTHER" id="PTHR30588:SF0">
    <property type="entry name" value="BRANCHED-CHAIN AMINO ACID PERMEASE BRNQ"/>
    <property type="match status" value="1"/>
</dbReference>
<dbReference type="EMBL" id="CP147404">
    <property type="protein sequence ID" value="WXB94751.1"/>
    <property type="molecule type" value="Genomic_DNA"/>
</dbReference>
<evidence type="ECO:0000313" key="11">
    <source>
        <dbReference type="Proteomes" id="UP001387364"/>
    </source>
</evidence>
<feature type="transmembrane region" description="Helical" evidence="9">
    <location>
        <begin position="115"/>
        <end position="135"/>
    </location>
</feature>
<keyword evidence="8 9" id="KW-0472">Membrane</keyword>
<protein>
    <recommendedName>
        <fullName evidence="9">Branched-chain amino acid transport system carrier protein</fullName>
    </recommendedName>
</protein>
<dbReference type="RefSeq" id="WP_338754583.1">
    <property type="nucleotide sequence ID" value="NZ_CP147404.1"/>
</dbReference>
<feature type="transmembrane region" description="Helical" evidence="9">
    <location>
        <begin position="314"/>
        <end position="334"/>
    </location>
</feature>
<feature type="transmembrane region" description="Helical" evidence="9">
    <location>
        <begin position="73"/>
        <end position="95"/>
    </location>
</feature>
<evidence type="ECO:0000256" key="2">
    <source>
        <dbReference type="ARBA" id="ARBA00008540"/>
    </source>
</evidence>
<evidence type="ECO:0000256" key="6">
    <source>
        <dbReference type="ARBA" id="ARBA00022970"/>
    </source>
</evidence>
<feature type="transmembrane region" description="Helical" evidence="9">
    <location>
        <begin position="37"/>
        <end position="61"/>
    </location>
</feature>
<evidence type="ECO:0000256" key="1">
    <source>
        <dbReference type="ARBA" id="ARBA00004651"/>
    </source>
</evidence>
<dbReference type="PANTHER" id="PTHR30588">
    <property type="entry name" value="BRANCHED-CHAIN AMINO ACID TRANSPORT SYSTEM 2 CARRIER PROTEIN"/>
    <property type="match status" value="1"/>
</dbReference>
<dbReference type="Pfam" id="PF05525">
    <property type="entry name" value="Branch_AA_trans"/>
    <property type="match status" value="1"/>
</dbReference>
<keyword evidence="6 9" id="KW-0029">Amino-acid transport</keyword>
<accession>A0ABZ2NAH3</accession>
<gene>
    <name evidence="10" type="primary">brnQ</name>
    <name evidence="10" type="ORF">WDJ61_09045</name>
</gene>
<evidence type="ECO:0000256" key="9">
    <source>
        <dbReference type="RuleBase" id="RU362122"/>
    </source>
</evidence>
<dbReference type="Proteomes" id="UP001387364">
    <property type="component" value="Chromosome"/>
</dbReference>
<feature type="transmembrane region" description="Helical" evidence="9">
    <location>
        <begin position="7"/>
        <end position="25"/>
    </location>
</feature>
<evidence type="ECO:0000313" key="10">
    <source>
        <dbReference type="EMBL" id="WXB94751.1"/>
    </source>
</evidence>